<dbReference type="EMBL" id="PUFI01000014">
    <property type="protein sequence ID" value="TDG68099.1"/>
    <property type="molecule type" value="Genomic_DNA"/>
</dbReference>
<protein>
    <recommendedName>
        <fullName evidence="5 9">Alpha-acetolactate decarboxylase</fullName>
        <ecNumber evidence="4 9">4.1.1.5</ecNumber>
    </recommendedName>
</protein>
<comment type="similarity">
    <text evidence="3 9">Belongs to the alpha-acetolactate decarboxylase family.</text>
</comment>
<dbReference type="PANTHER" id="PTHR35524">
    <property type="entry name" value="ALPHA-ACETOLACTATE DECARBOXYLASE"/>
    <property type="match status" value="1"/>
</dbReference>
<dbReference type="NCBIfam" id="TIGR01252">
    <property type="entry name" value="acetolac_decarb"/>
    <property type="match status" value="1"/>
</dbReference>
<evidence type="ECO:0000256" key="7">
    <source>
        <dbReference type="ARBA" id="ARBA00023061"/>
    </source>
</evidence>
<dbReference type="GO" id="GO:0047605">
    <property type="term" value="F:acetolactate decarboxylase activity"/>
    <property type="evidence" value="ECO:0007669"/>
    <property type="project" value="UniProtKB-UniRule"/>
</dbReference>
<evidence type="ECO:0000256" key="6">
    <source>
        <dbReference type="ARBA" id="ARBA00022793"/>
    </source>
</evidence>
<dbReference type="Gene3D" id="3.30.1330.80">
    <property type="entry name" value="Hypothetical protein, similar to alpha- acetolactate decarboxylase, domain 2"/>
    <property type="match status" value="2"/>
</dbReference>
<evidence type="ECO:0000256" key="5">
    <source>
        <dbReference type="ARBA" id="ARBA00020164"/>
    </source>
</evidence>
<dbReference type="EC" id="4.1.1.5" evidence="4 9"/>
<evidence type="ECO:0000256" key="8">
    <source>
        <dbReference type="ARBA" id="ARBA00023239"/>
    </source>
</evidence>
<dbReference type="SUPFAM" id="SSF117856">
    <property type="entry name" value="AF0104/ALDC/Ptd012-like"/>
    <property type="match status" value="1"/>
</dbReference>
<gene>
    <name evidence="10" type="ORF">C5L23_000405</name>
</gene>
<evidence type="ECO:0000256" key="2">
    <source>
        <dbReference type="ARBA" id="ARBA00005170"/>
    </source>
</evidence>
<comment type="pathway">
    <text evidence="2 9">Polyol metabolism; (R,R)-butane-2,3-diol biosynthesis; (R,R)-butane-2,3-diol from pyruvate: step 2/3.</text>
</comment>
<organism evidence="10 11">
    <name type="scientific">Leuconostoc fallax</name>
    <dbReference type="NCBI Taxonomy" id="1251"/>
    <lineage>
        <taxon>Bacteria</taxon>
        <taxon>Bacillati</taxon>
        <taxon>Bacillota</taxon>
        <taxon>Bacilli</taxon>
        <taxon>Lactobacillales</taxon>
        <taxon>Lactobacillaceae</taxon>
        <taxon>Leuconostoc</taxon>
    </lineage>
</organism>
<dbReference type="PANTHER" id="PTHR35524:SF1">
    <property type="entry name" value="ALPHA-ACETOLACTATE DECARBOXYLASE"/>
    <property type="match status" value="1"/>
</dbReference>
<keyword evidence="8 9" id="KW-0456">Lyase</keyword>
<dbReference type="InterPro" id="IPR005128">
    <property type="entry name" value="Acetolactate_a_deCO2ase"/>
</dbReference>
<evidence type="ECO:0000256" key="3">
    <source>
        <dbReference type="ARBA" id="ARBA00007106"/>
    </source>
</evidence>
<keyword evidence="7 9" id="KW-0005">Acetoin biosynthesis</keyword>
<proteinExistence type="inferred from homology"/>
<evidence type="ECO:0000313" key="11">
    <source>
        <dbReference type="Proteomes" id="UP000295681"/>
    </source>
</evidence>
<dbReference type="Pfam" id="PF03306">
    <property type="entry name" value="AAL_decarboxy"/>
    <property type="match status" value="1"/>
</dbReference>
<accession>A0A4R5N848</accession>
<dbReference type="RefSeq" id="WP_010007760.1">
    <property type="nucleotide sequence ID" value="NZ_JAGYGP010000001.1"/>
</dbReference>
<dbReference type="PIRSF" id="PIRSF001332">
    <property type="entry name" value="Acetolac_decarb"/>
    <property type="match status" value="1"/>
</dbReference>
<name>A0A4R5N848_9LACO</name>
<dbReference type="UniPathway" id="UPA00626">
    <property type="reaction ID" value="UER00678"/>
</dbReference>
<comment type="catalytic activity">
    <reaction evidence="1 9">
        <text>(2S)-2-acetolactate + H(+) = (R)-acetoin + CO2</text>
        <dbReference type="Rhea" id="RHEA:21580"/>
        <dbReference type="ChEBI" id="CHEBI:15378"/>
        <dbReference type="ChEBI" id="CHEBI:15686"/>
        <dbReference type="ChEBI" id="CHEBI:16526"/>
        <dbReference type="ChEBI" id="CHEBI:58476"/>
        <dbReference type="EC" id="4.1.1.5"/>
    </reaction>
</comment>
<reference evidence="10 11" key="1">
    <citation type="journal article" date="2019" name="Appl. Microbiol. Biotechnol.">
        <title>Uncovering carbohydrate metabolism through a genotype-phenotype association study of 56 lactic acid bacteria genomes.</title>
        <authorList>
            <person name="Buron-Moles G."/>
            <person name="Chailyan A."/>
            <person name="Dolejs I."/>
            <person name="Forster J."/>
            <person name="Miks M.H."/>
        </authorList>
    </citation>
    <scope>NUCLEOTIDE SEQUENCE [LARGE SCALE GENOMIC DNA]</scope>
    <source>
        <strain evidence="10 11">ATCC 700006</strain>
    </source>
</reference>
<comment type="caution">
    <text evidence="10">The sequence shown here is derived from an EMBL/GenBank/DDBJ whole genome shotgun (WGS) entry which is preliminary data.</text>
</comment>
<dbReference type="CDD" id="cd17299">
    <property type="entry name" value="acetolactate_decarboxylase"/>
    <property type="match status" value="1"/>
</dbReference>
<evidence type="ECO:0000256" key="4">
    <source>
        <dbReference type="ARBA" id="ARBA00013204"/>
    </source>
</evidence>
<evidence type="ECO:0000313" key="10">
    <source>
        <dbReference type="EMBL" id="TDG68099.1"/>
    </source>
</evidence>
<dbReference type="AlphaFoldDB" id="A0A4R5N848"/>
<sequence>MTKLYEHGTLAMLMDGMMDGTMTLADLMTHGDTGIGTLTGTNGELTILDGEVYHAKSDGEVVHITDLTVATPFSSVHFNEPTVMLAFDVVDAQSLTAHLGDHDLANVFSGIKLHGTFQHIHVRVAKEQSQPYPSLLDVAEGQAEFQARDITGTLVGYYAPEIFAGPTTAGWHIHFISDDKQFAGHVLDFYASQLKGSLQIFDDFVQHLPVDNQSFRKMKQNMNGLKENIAKSEGGHH</sequence>
<dbReference type="Proteomes" id="UP000295681">
    <property type="component" value="Unassembled WGS sequence"/>
</dbReference>
<dbReference type="GO" id="GO:0045151">
    <property type="term" value="P:acetoin biosynthetic process"/>
    <property type="evidence" value="ECO:0007669"/>
    <property type="project" value="UniProtKB-UniRule"/>
</dbReference>
<evidence type="ECO:0000256" key="9">
    <source>
        <dbReference type="PIRNR" id="PIRNR001332"/>
    </source>
</evidence>
<dbReference type="STRING" id="907931.GCA_000165675_00933"/>
<evidence type="ECO:0000256" key="1">
    <source>
        <dbReference type="ARBA" id="ARBA00001784"/>
    </source>
</evidence>
<keyword evidence="6 9" id="KW-0210">Decarboxylase</keyword>
<keyword evidence="11" id="KW-1185">Reference proteome</keyword>